<dbReference type="Proteomes" id="UP000653797">
    <property type="component" value="Unassembled WGS sequence"/>
</dbReference>
<dbReference type="AlphaFoldDB" id="A0A927B5B1"/>
<protein>
    <submittedName>
        <fullName evidence="1">Uncharacterized protein</fullName>
    </submittedName>
</protein>
<gene>
    <name evidence="1" type="ORF">IC230_23655</name>
</gene>
<proteinExistence type="predicted"/>
<evidence type="ECO:0000313" key="2">
    <source>
        <dbReference type="Proteomes" id="UP000653797"/>
    </source>
</evidence>
<accession>A0A927B5B1</accession>
<evidence type="ECO:0000313" key="1">
    <source>
        <dbReference type="EMBL" id="MBD2755916.1"/>
    </source>
</evidence>
<dbReference type="RefSeq" id="WP_191041542.1">
    <property type="nucleotide sequence ID" value="NZ_JACXAA010000010.1"/>
</dbReference>
<comment type="caution">
    <text evidence="1">The sequence shown here is derived from an EMBL/GenBank/DDBJ whole genome shotgun (WGS) entry which is preliminary data.</text>
</comment>
<dbReference type="EMBL" id="JACXAA010000010">
    <property type="protein sequence ID" value="MBD2755916.1"/>
    <property type="molecule type" value="Genomic_DNA"/>
</dbReference>
<name>A0A927B5B1_9BACT</name>
<sequence length="107" mass="12182">MRPQIKMAAGWTSTRQLIRYVNHDRRLPEAVATWLIQWIPLQGKGHPNQHVHSCPSTRPAKIQQPWTISLYEVAFSAERYNPVWLLNEGRGSVTMSGCTASLSFVSH</sequence>
<organism evidence="1 2">
    <name type="scientific">Spirosoma validum</name>
    <dbReference type="NCBI Taxonomy" id="2771355"/>
    <lineage>
        <taxon>Bacteria</taxon>
        <taxon>Pseudomonadati</taxon>
        <taxon>Bacteroidota</taxon>
        <taxon>Cytophagia</taxon>
        <taxon>Cytophagales</taxon>
        <taxon>Cytophagaceae</taxon>
        <taxon>Spirosoma</taxon>
    </lineage>
</organism>
<keyword evidence="2" id="KW-1185">Reference proteome</keyword>
<reference evidence="1" key="1">
    <citation type="submission" date="2020-09" db="EMBL/GenBank/DDBJ databases">
        <authorList>
            <person name="Kim M.K."/>
        </authorList>
    </citation>
    <scope>NUCLEOTIDE SEQUENCE</scope>
    <source>
        <strain evidence="1">BT704</strain>
    </source>
</reference>